<evidence type="ECO:0000256" key="1">
    <source>
        <dbReference type="ARBA" id="ARBA00004442"/>
    </source>
</evidence>
<evidence type="ECO:0000256" key="5">
    <source>
        <dbReference type="ARBA" id="ARBA00023139"/>
    </source>
</evidence>
<keyword evidence="5" id="KW-0564">Palmitate</keyword>
<dbReference type="RefSeq" id="WP_008626241.1">
    <property type="nucleotide sequence ID" value="NZ_GL883836.1"/>
</dbReference>
<comment type="subcellular location">
    <subcellularLocation>
        <location evidence="1">Cell outer membrane</location>
    </subcellularLocation>
</comment>
<dbReference type="eggNOG" id="ENOG502Z8N9">
    <property type="taxonomic scope" value="Bacteria"/>
</dbReference>
<protein>
    <recommendedName>
        <fullName evidence="11">Fimbrillin-A associated anchor protein Mfa1 and Mfa2</fullName>
    </recommendedName>
</protein>
<feature type="signal peptide" evidence="8">
    <location>
        <begin position="1"/>
        <end position="18"/>
    </location>
</feature>
<evidence type="ECO:0000256" key="6">
    <source>
        <dbReference type="ARBA" id="ARBA00023237"/>
    </source>
</evidence>
<keyword evidence="7" id="KW-0449">Lipoprotein</keyword>
<dbReference type="GeneID" id="98396152"/>
<dbReference type="GO" id="GO:0009279">
    <property type="term" value="C:cell outer membrane"/>
    <property type="evidence" value="ECO:0007669"/>
    <property type="project" value="UniProtKB-SubCell"/>
</dbReference>
<organism evidence="9 10">
    <name type="scientific">Paraprevotella xylaniphila YIT 11841</name>
    <dbReference type="NCBI Taxonomy" id="762982"/>
    <lineage>
        <taxon>Bacteria</taxon>
        <taxon>Pseudomonadati</taxon>
        <taxon>Bacteroidota</taxon>
        <taxon>Bacteroidia</taxon>
        <taxon>Bacteroidales</taxon>
        <taxon>Prevotellaceae</taxon>
        <taxon>Paraprevotella</taxon>
    </lineage>
</organism>
<feature type="chain" id="PRO_5003306231" description="Fimbrillin-A associated anchor protein Mfa1 and Mfa2" evidence="8">
    <location>
        <begin position="19"/>
        <end position="323"/>
    </location>
</feature>
<dbReference type="HOGENOM" id="CLU_075487_0_0_10"/>
<dbReference type="Pfam" id="PF08842">
    <property type="entry name" value="Mfa2"/>
    <property type="match status" value="1"/>
</dbReference>
<comment type="similarity">
    <text evidence="2">Belongs to the bacteroidetes fimbrillin superfamily. FimB/Mfa2 family.</text>
</comment>
<sequence>MVMKNYVMMGALSLLVLAASCSSDDHNKILNETRMITPRISATVADESLNQSPLTGVIEIYPCISGTSTYFGNYVNGNLTPFYGYYHIIDGHILEGEHNRELHLPMNTYNMVYWGTPKYEEPIYDTPAIHTPGFSIGVDLSSLYFSLWSNNDGTYRPVYDLVYAVKEAKVGEEDLKASLKRVIAGMKVIVKKKNNGIFSSNITNMQVRIGNIANQINFYTAEASDMTKTIKFDLKRSEDGTEMSNATVMVFPSSETPPLELLITLKDGSVHKLSRNLNSTLSANTRLTLNIVIGDILSGGSTGDFTIENWNEVSETIEFPMVD</sequence>
<dbReference type="Proteomes" id="UP000005546">
    <property type="component" value="Unassembled WGS sequence"/>
</dbReference>
<evidence type="ECO:0008006" key="11">
    <source>
        <dbReference type="Google" id="ProtNLM"/>
    </source>
</evidence>
<evidence type="ECO:0000256" key="3">
    <source>
        <dbReference type="ARBA" id="ARBA00022729"/>
    </source>
</evidence>
<dbReference type="Gene3D" id="2.60.40.2630">
    <property type="match status" value="1"/>
</dbReference>
<comment type="caution">
    <text evidence="9">The sequence shown here is derived from an EMBL/GenBank/DDBJ whole genome shotgun (WGS) entry which is preliminary data.</text>
</comment>
<dbReference type="STRING" id="762982.HMPREF9442_01262"/>
<dbReference type="AlphaFoldDB" id="F3QSU7"/>
<proteinExistence type="inferred from homology"/>
<evidence type="ECO:0000256" key="4">
    <source>
        <dbReference type="ARBA" id="ARBA00023136"/>
    </source>
</evidence>
<dbReference type="EMBL" id="AFBR01000033">
    <property type="protein sequence ID" value="EGG55093.1"/>
    <property type="molecule type" value="Genomic_DNA"/>
</dbReference>
<keyword evidence="4" id="KW-0472">Membrane</keyword>
<dbReference type="InterPro" id="IPR014941">
    <property type="entry name" value="FimB/Mfa2/Mfa3"/>
</dbReference>
<name>F3QSU7_9BACT</name>
<reference evidence="9 10" key="1">
    <citation type="submission" date="2011-02" db="EMBL/GenBank/DDBJ databases">
        <authorList>
            <person name="Weinstock G."/>
            <person name="Sodergren E."/>
            <person name="Clifton S."/>
            <person name="Fulton L."/>
            <person name="Fulton B."/>
            <person name="Courtney L."/>
            <person name="Fronick C."/>
            <person name="Harrison M."/>
            <person name="Strong C."/>
            <person name="Farmer C."/>
            <person name="Delahaunty K."/>
            <person name="Markovic C."/>
            <person name="Hall O."/>
            <person name="Minx P."/>
            <person name="Tomlinson C."/>
            <person name="Mitreva M."/>
            <person name="Hou S."/>
            <person name="Chen J."/>
            <person name="Wollam A."/>
            <person name="Pepin K.H."/>
            <person name="Johnson M."/>
            <person name="Bhonagiri V."/>
            <person name="Zhang X."/>
            <person name="Suruliraj S."/>
            <person name="Warren W."/>
            <person name="Chinwalla A."/>
            <person name="Mardis E.R."/>
            <person name="Wilson R.K."/>
        </authorList>
    </citation>
    <scope>NUCLEOTIDE SEQUENCE [LARGE SCALE GENOMIC DNA]</scope>
    <source>
        <strain evidence="9 10">YIT 11841</strain>
    </source>
</reference>
<dbReference type="PROSITE" id="PS51257">
    <property type="entry name" value="PROKAR_LIPOPROTEIN"/>
    <property type="match status" value="1"/>
</dbReference>
<dbReference type="OrthoDB" id="1024471at2"/>
<accession>F3QSU7</accession>
<evidence type="ECO:0000256" key="7">
    <source>
        <dbReference type="ARBA" id="ARBA00023288"/>
    </source>
</evidence>
<keyword evidence="10" id="KW-1185">Reference proteome</keyword>
<evidence type="ECO:0000313" key="10">
    <source>
        <dbReference type="Proteomes" id="UP000005546"/>
    </source>
</evidence>
<evidence type="ECO:0000256" key="2">
    <source>
        <dbReference type="ARBA" id="ARBA00007248"/>
    </source>
</evidence>
<evidence type="ECO:0000313" key="9">
    <source>
        <dbReference type="EMBL" id="EGG55093.1"/>
    </source>
</evidence>
<evidence type="ECO:0000256" key="8">
    <source>
        <dbReference type="SAM" id="SignalP"/>
    </source>
</evidence>
<keyword evidence="6" id="KW-0998">Cell outer membrane</keyword>
<gene>
    <name evidence="9" type="ORF">HMPREF9442_01262</name>
</gene>
<keyword evidence="3 8" id="KW-0732">Signal</keyword>